<dbReference type="EMBL" id="BMMV01000030">
    <property type="protein sequence ID" value="GGK24617.1"/>
    <property type="molecule type" value="Genomic_DNA"/>
</dbReference>
<gene>
    <name evidence="2" type="ORF">GCM10011583_65820</name>
</gene>
<name>A0ABQ2ET79_9ACTN</name>
<evidence type="ECO:0000313" key="3">
    <source>
        <dbReference type="Proteomes" id="UP000660265"/>
    </source>
</evidence>
<organism evidence="2 3">
    <name type="scientific">Streptomyces camponoticapitis</name>
    <dbReference type="NCBI Taxonomy" id="1616125"/>
    <lineage>
        <taxon>Bacteria</taxon>
        <taxon>Bacillati</taxon>
        <taxon>Actinomycetota</taxon>
        <taxon>Actinomycetes</taxon>
        <taxon>Kitasatosporales</taxon>
        <taxon>Streptomycetaceae</taxon>
        <taxon>Streptomyces</taxon>
    </lineage>
</organism>
<comment type="caution">
    <text evidence="2">The sequence shown here is derived from an EMBL/GenBank/DDBJ whole genome shotgun (WGS) entry which is preliminary data.</text>
</comment>
<evidence type="ECO:0000256" key="1">
    <source>
        <dbReference type="SAM" id="MobiDB-lite"/>
    </source>
</evidence>
<keyword evidence="3" id="KW-1185">Reference proteome</keyword>
<reference evidence="3" key="1">
    <citation type="journal article" date="2019" name="Int. J. Syst. Evol. Microbiol.">
        <title>The Global Catalogue of Microorganisms (GCM) 10K type strain sequencing project: providing services to taxonomists for standard genome sequencing and annotation.</title>
        <authorList>
            <consortium name="The Broad Institute Genomics Platform"/>
            <consortium name="The Broad Institute Genome Sequencing Center for Infectious Disease"/>
            <person name="Wu L."/>
            <person name="Ma J."/>
        </authorList>
    </citation>
    <scope>NUCLEOTIDE SEQUENCE [LARGE SCALE GENOMIC DNA]</scope>
    <source>
        <strain evidence="3">CGMCC 4.7275</strain>
    </source>
</reference>
<accession>A0ABQ2ET79</accession>
<feature type="region of interest" description="Disordered" evidence="1">
    <location>
        <begin position="19"/>
        <end position="39"/>
    </location>
</feature>
<sequence>MLNARYRVNVHFYGGIDPAGIDKATEAPERAGADGSSHRRRCQLLPVDPEVVPEVDPASEPPSSVTQSDTVLKVSLIAFQ</sequence>
<protein>
    <submittedName>
        <fullName evidence="2">Uncharacterized protein</fullName>
    </submittedName>
</protein>
<dbReference type="Proteomes" id="UP000660265">
    <property type="component" value="Unassembled WGS sequence"/>
</dbReference>
<proteinExistence type="predicted"/>
<feature type="compositionally biased region" description="Basic and acidic residues" evidence="1">
    <location>
        <begin position="23"/>
        <end position="32"/>
    </location>
</feature>
<evidence type="ECO:0000313" key="2">
    <source>
        <dbReference type="EMBL" id="GGK24617.1"/>
    </source>
</evidence>